<keyword evidence="3" id="KW-0067">ATP-binding</keyword>
<dbReference type="EMBL" id="VXRG01000141">
    <property type="protein sequence ID" value="MXY95259.1"/>
    <property type="molecule type" value="Genomic_DNA"/>
</dbReference>
<dbReference type="CDD" id="cd02035">
    <property type="entry name" value="ArsA"/>
    <property type="match status" value="1"/>
</dbReference>
<reference evidence="11" key="1">
    <citation type="submission" date="2019-09" db="EMBL/GenBank/DDBJ databases">
        <title>Characterisation of the sponge microbiome using genome-centric metagenomics.</title>
        <authorList>
            <person name="Engelberts J.P."/>
            <person name="Robbins S.J."/>
            <person name="De Goeij J.M."/>
            <person name="Aranda M."/>
            <person name="Bell S.C."/>
            <person name="Webster N.S."/>
        </authorList>
    </citation>
    <scope>NUCLEOTIDE SEQUENCE</scope>
    <source>
        <strain evidence="11">SB0664_bin_27</strain>
    </source>
</reference>
<dbReference type="PANTHER" id="PTHR10803:SF3">
    <property type="entry name" value="ATPASE GET3"/>
    <property type="match status" value="1"/>
</dbReference>
<name>A0A6B0YZ54_9CHLR</name>
<evidence type="ECO:0000256" key="2">
    <source>
        <dbReference type="ARBA" id="ARBA00022741"/>
    </source>
</evidence>
<dbReference type="PANTHER" id="PTHR10803">
    <property type="entry name" value="ARSENICAL PUMP-DRIVING ATPASE ARSENITE-TRANSLOCATING ATPASE"/>
    <property type="match status" value="1"/>
</dbReference>
<dbReference type="Gene3D" id="2.60.40.790">
    <property type="match status" value="1"/>
</dbReference>
<accession>A0A6B0YZ54</accession>
<dbReference type="InterPro" id="IPR027417">
    <property type="entry name" value="P-loop_NTPase"/>
</dbReference>
<proteinExistence type="inferred from homology"/>
<dbReference type="AlphaFoldDB" id="A0A6B0YZ54"/>
<dbReference type="SUPFAM" id="SSF52540">
    <property type="entry name" value="P-loop containing nucleoside triphosphate hydrolases"/>
    <property type="match status" value="1"/>
</dbReference>
<evidence type="ECO:0000259" key="9">
    <source>
        <dbReference type="Pfam" id="PF02374"/>
    </source>
</evidence>
<evidence type="ECO:0000256" key="5">
    <source>
        <dbReference type="ARBA" id="ARBA00022967"/>
    </source>
</evidence>
<comment type="similarity">
    <text evidence="1">Belongs to the arsA ATPase family.</text>
</comment>
<feature type="domain" description="ArsA HSP20-like" evidence="10">
    <location>
        <begin position="328"/>
        <end position="391"/>
    </location>
</feature>
<comment type="catalytic activity">
    <reaction evidence="6">
        <text>arsenite(in) + ATP + H2O = arsenite(out) + ADP + phosphate + H(+)</text>
        <dbReference type="Rhea" id="RHEA:11348"/>
        <dbReference type="ChEBI" id="CHEBI:15377"/>
        <dbReference type="ChEBI" id="CHEBI:15378"/>
        <dbReference type="ChEBI" id="CHEBI:29242"/>
        <dbReference type="ChEBI" id="CHEBI:30616"/>
        <dbReference type="ChEBI" id="CHEBI:43474"/>
        <dbReference type="ChEBI" id="CHEBI:456216"/>
        <dbReference type="EC" id="7.3.2.7"/>
    </reaction>
</comment>
<evidence type="ECO:0000256" key="6">
    <source>
        <dbReference type="ARBA" id="ARBA00052296"/>
    </source>
</evidence>
<sequence length="422" mass="47626">MRILLYTGKGGVGKTSVSAACALRCAELDYRTVVLSTDSAHSLGDSFDTRIGSKLVELAPNLWGQEIDLLHQMDKYWGRVQEYLNVLFSWRGMDALVAEETSVLPGMEELASLMHITHLADSGAYDTIIIDAAPTGSTLQLLSFPDIARWYIEKIMPFERRTLQIARPIVSRMSDIPLPDDDLFESVEDLVNVLERTSLLLSDSSVSSMRLVINPEKMVIKEAQRAYAYLYGYAVDSVVCNRVFPQELQDAYFSGWIEAQQRNLAFVEEAFQPLPISRIPFFEEEVLGQKMLQRMAATLFGGDMERGGKGDPTRLYYQGEPQKIFARNGHYILSIALPLVTKEEVNLHRSVVDELIVRIGNWKRNIALPIGLARLKIDGANYEGDRLNILFCKQEGDSDYEFDSLERSPWEQLKARLQGEGV</sequence>
<dbReference type="InterPro" id="IPR016300">
    <property type="entry name" value="ATPase_ArsA/GET3"/>
</dbReference>
<evidence type="ECO:0000313" key="11">
    <source>
        <dbReference type="EMBL" id="MXY95259.1"/>
    </source>
</evidence>
<comment type="caution">
    <text evidence="11">The sequence shown here is derived from an EMBL/GenBank/DDBJ whole genome shotgun (WGS) entry which is preliminary data.</text>
</comment>
<feature type="domain" description="ArsA/GET3 Anion-transporting ATPase-like" evidence="9">
    <location>
        <begin position="1"/>
        <end position="300"/>
    </location>
</feature>
<evidence type="ECO:0000259" key="10">
    <source>
        <dbReference type="Pfam" id="PF17886"/>
    </source>
</evidence>
<dbReference type="GO" id="GO:0015446">
    <property type="term" value="F:ATPase-coupled arsenite transmembrane transporter activity"/>
    <property type="evidence" value="ECO:0007669"/>
    <property type="project" value="UniProtKB-EC"/>
</dbReference>
<evidence type="ECO:0000256" key="1">
    <source>
        <dbReference type="ARBA" id="ARBA00011040"/>
    </source>
</evidence>
<dbReference type="FunFam" id="3.40.50.300:FF:001801">
    <property type="entry name" value="Putative arsenical pump-driving ATPase"/>
    <property type="match status" value="1"/>
</dbReference>
<dbReference type="GO" id="GO:0005524">
    <property type="term" value="F:ATP binding"/>
    <property type="evidence" value="ECO:0007669"/>
    <property type="project" value="UniProtKB-KW"/>
</dbReference>
<dbReference type="NCBIfam" id="TIGR00345">
    <property type="entry name" value="GET3_arsA_TRC40"/>
    <property type="match status" value="1"/>
</dbReference>
<dbReference type="EC" id="7.3.2.7" evidence="8"/>
<dbReference type="InterPro" id="IPR008978">
    <property type="entry name" value="HSP20-like_chaperone"/>
</dbReference>
<dbReference type="Gene3D" id="3.40.50.300">
    <property type="entry name" value="P-loop containing nucleotide triphosphate hydrolases"/>
    <property type="match status" value="1"/>
</dbReference>
<gene>
    <name evidence="11" type="ORF">F4Y42_17595</name>
</gene>
<dbReference type="Pfam" id="PF17886">
    <property type="entry name" value="ArsA_HSP20"/>
    <property type="match status" value="1"/>
</dbReference>
<evidence type="ECO:0000256" key="7">
    <source>
        <dbReference type="ARBA" id="ARBA00059736"/>
    </source>
</evidence>
<keyword evidence="2" id="KW-0547">Nucleotide-binding</keyword>
<dbReference type="InterPro" id="IPR040612">
    <property type="entry name" value="ArsA_HSP20-like"/>
</dbReference>
<keyword evidence="5" id="KW-1278">Translocase</keyword>
<dbReference type="InterPro" id="IPR025723">
    <property type="entry name" value="ArsA/GET3_ATPase-like"/>
</dbReference>
<keyword evidence="4" id="KW-0059">Arsenical resistance</keyword>
<dbReference type="Pfam" id="PF02374">
    <property type="entry name" value="ArsA_ATPase"/>
    <property type="match status" value="1"/>
</dbReference>
<evidence type="ECO:0000256" key="4">
    <source>
        <dbReference type="ARBA" id="ARBA00022849"/>
    </source>
</evidence>
<protein>
    <recommendedName>
        <fullName evidence="8">arsenite-transporting ATPase</fullName>
        <ecNumber evidence="8">7.3.2.7</ecNumber>
    </recommendedName>
</protein>
<evidence type="ECO:0000256" key="3">
    <source>
        <dbReference type="ARBA" id="ARBA00022840"/>
    </source>
</evidence>
<organism evidence="11">
    <name type="scientific">Caldilineaceae bacterium SB0664_bin_27</name>
    <dbReference type="NCBI Taxonomy" id="2605260"/>
    <lineage>
        <taxon>Bacteria</taxon>
        <taxon>Bacillati</taxon>
        <taxon>Chloroflexota</taxon>
        <taxon>Caldilineae</taxon>
        <taxon>Caldilineales</taxon>
        <taxon>Caldilineaceae</taxon>
    </lineage>
</organism>
<evidence type="ECO:0000256" key="8">
    <source>
        <dbReference type="ARBA" id="ARBA00066752"/>
    </source>
</evidence>
<comment type="function">
    <text evidence="7">Anion-transporting ATPase. Catalyzes the extrusion of arsenite.</text>
</comment>
<dbReference type="GO" id="GO:0016887">
    <property type="term" value="F:ATP hydrolysis activity"/>
    <property type="evidence" value="ECO:0007669"/>
    <property type="project" value="InterPro"/>
</dbReference>